<protein>
    <submittedName>
        <fullName evidence="5">Xaa-Pro peptidase family protein</fullName>
    </submittedName>
</protein>
<dbReference type="InterPro" id="IPR050659">
    <property type="entry name" value="Peptidase_M24B"/>
</dbReference>
<dbReference type="AlphaFoldDB" id="A0A9D1QRL7"/>
<dbReference type="PANTHER" id="PTHR46112">
    <property type="entry name" value="AMINOPEPTIDASE"/>
    <property type="match status" value="1"/>
</dbReference>
<accession>A0A9D1QRL7</accession>
<dbReference type="PRINTS" id="PR00599">
    <property type="entry name" value="MAPEPTIDASE"/>
</dbReference>
<evidence type="ECO:0000256" key="1">
    <source>
        <dbReference type="ARBA" id="ARBA00022723"/>
    </source>
</evidence>
<dbReference type="InterPro" id="IPR001714">
    <property type="entry name" value="Pept_M24_MAP"/>
</dbReference>
<keyword evidence="1" id="KW-0479">Metal-binding</keyword>
<dbReference type="SUPFAM" id="SSF55920">
    <property type="entry name" value="Creatinase/aminopeptidase"/>
    <property type="match status" value="1"/>
</dbReference>
<evidence type="ECO:0000313" key="5">
    <source>
        <dbReference type="EMBL" id="HIW70915.1"/>
    </source>
</evidence>
<reference evidence="5" key="2">
    <citation type="submission" date="2021-04" db="EMBL/GenBank/DDBJ databases">
        <authorList>
            <person name="Gilroy R."/>
        </authorList>
    </citation>
    <scope>NUCLEOTIDE SEQUENCE</scope>
    <source>
        <strain evidence="5">ChiHejej3B27-2180</strain>
    </source>
</reference>
<dbReference type="InterPro" id="IPR029149">
    <property type="entry name" value="Creatin/AminoP/Spt16_N"/>
</dbReference>
<dbReference type="Proteomes" id="UP000886878">
    <property type="component" value="Unassembled WGS sequence"/>
</dbReference>
<evidence type="ECO:0000256" key="2">
    <source>
        <dbReference type="ARBA" id="ARBA00022801"/>
    </source>
</evidence>
<dbReference type="InterPro" id="IPR001131">
    <property type="entry name" value="Peptidase_M24B_aminopep-P_CS"/>
</dbReference>
<dbReference type="GO" id="GO:0008235">
    <property type="term" value="F:metalloexopeptidase activity"/>
    <property type="evidence" value="ECO:0007669"/>
    <property type="project" value="UniProtKB-ARBA"/>
</dbReference>
<dbReference type="Gene3D" id="3.90.230.10">
    <property type="entry name" value="Creatinase/methionine aminopeptidase superfamily"/>
    <property type="match status" value="1"/>
</dbReference>
<reference evidence="5" key="1">
    <citation type="journal article" date="2021" name="PeerJ">
        <title>Extensive microbial diversity within the chicken gut microbiome revealed by metagenomics and culture.</title>
        <authorList>
            <person name="Gilroy R."/>
            <person name="Ravi A."/>
            <person name="Getino M."/>
            <person name="Pursley I."/>
            <person name="Horton D.L."/>
            <person name="Alikhan N.F."/>
            <person name="Baker D."/>
            <person name="Gharbi K."/>
            <person name="Hall N."/>
            <person name="Watson M."/>
            <person name="Adriaenssens E.M."/>
            <person name="Foster-Nyarko E."/>
            <person name="Jarju S."/>
            <person name="Secka A."/>
            <person name="Antonio M."/>
            <person name="Oren A."/>
            <person name="Chaudhuri R.R."/>
            <person name="La Ragione R."/>
            <person name="Hildebrand F."/>
            <person name="Pallen M.J."/>
        </authorList>
    </citation>
    <scope>NUCLEOTIDE SEQUENCE</scope>
    <source>
        <strain evidence="5">ChiHejej3B27-2180</strain>
    </source>
</reference>
<dbReference type="Gene3D" id="3.40.350.10">
    <property type="entry name" value="Creatinase/prolidase N-terminal domain"/>
    <property type="match status" value="1"/>
</dbReference>
<evidence type="ECO:0000259" key="4">
    <source>
        <dbReference type="Pfam" id="PF01321"/>
    </source>
</evidence>
<organism evidence="5 6">
    <name type="scientific">Candidatus Limosilactobacillus merdipullorum</name>
    <dbReference type="NCBI Taxonomy" id="2838653"/>
    <lineage>
        <taxon>Bacteria</taxon>
        <taxon>Bacillati</taxon>
        <taxon>Bacillota</taxon>
        <taxon>Bacilli</taxon>
        <taxon>Lactobacillales</taxon>
        <taxon>Lactobacillaceae</taxon>
        <taxon>Limosilactobacillus</taxon>
    </lineage>
</organism>
<feature type="domain" description="Peptidase M24" evidence="3">
    <location>
        <begin position="138"/>
        <end position="342"/>
    </location>
</feature>
<dbReference type="GO" id="GO:0004177">
    <property type="term" value="F:aminopeptidase activity"/>
    <property type="evidence" value="ECO:0007669"/>
    <property type="project" value="UniProtKB-ARBA"/>
</dbReference>
<feature type="domain" description="Creatinase N-terminal" evidence="4">
    <location>
        <begin position="5"/>
        <end position="130"/>
    </location>
</feature>
<dbReference type="SUPFAM" id="SSF53092">
    <property type="entry name" value="Creatinase/prolidase N-terminal domain"/>
    <property type="match status" value="1"/>
</dbReference>
<dbReference type="PROSITE" id="PS00491">
    <property type="entry name" value="PROLINE_PEPTIDASE"/>
    <property type="match status" value="1"/>
</dbReference>
<dbReference type="CDD" id="cd01092">
    <property type="entry name" value="APP-like"/>
    <property type="match status" value="1"/>
</dbReference>
<sequence length="361" mass="39600">MTNSRISRLRRQFSDYYIDALLVTNEQNIFYLTGFPLMEGDGALLVTDKNAILITDDRYATALQEFDNDEVVGVITRDYYGSVNELCDGLDVDVLGFENTVSFETYDILNDLMTADIVPCADMVEKMRAIKDNNEIATLRKAADLHTAGYQHLLQIVRPGMSERQVALELDYWMKQHGAQHASFETIVASGENSAKPHATASDRLLQAGDMVTVDFGYFVDGYTADMTRTFAIGDPGAKLRSIYNLVNQARQKVIAAAKPGIHGDQLDSYGRSLINNAGYEKEFQHGMGHGIGLGIHELPSSYGPNRGDVVLHANQVITVEPGIYLPGLGGVRIEDDILVTANGAERLTTAGTDLVIIDAD</sequence>
<evidence type="ECO:0000259" key="3">
    <source>
        <dbReference type="Pfam" id="PF00557"/>
    </source>
</evidence>
<gene>
    <name evidence="5" type="ORF">H9876_06085</name>
</gene>
<dbReference type="Pfam" id="PF01321">
    <property type="entry name" value="Creatinase_N"/>
    <property type="match status" value="1"/>
</dbReference>
<dbReference type="GO" id="GO:0046872">
    <property type="term" value="F:metal ion binding"/>
    <property type="evidence" value="ECO:0007669"/>
    <property type="project" value="UniProtKB-KW"/>
</dbReference>
<dbReference type="InterPro" id="IPR000994">
    <property type="entry name" value="Pept_M24"/>
</dbReference>
<keyword evidence="2" id="KW-0378">Hydrolase</keyword>
<comment type="caution">
    <text evidence="5">The sequence shown here is derived from an EMBL/GenBank/DDBJ whole genome shotgun (WGS) entry which is preliminary data.</text>
</comment>
<dbReference type="InterPro" id="IPR000587">
    <property type="entry name" value="Creatinase_N"/>
</dbReference>
<dbReference type="PANTHER" id="PTHR46112:SF2">
    <property type="entry name" value="XAA-PRO AMINOPEPTIDASE P-RELATED"/>
    <property type="match status" value="1"/>
</dbReference>
<evidence type="ECO:0000313" key="6">
    <source>
        <dbReference type="Proteomes" id="UP000886878"/>
    </source>
</evidence>
<dbReference type="InterPro" id="IPR036005">
    <property type="entry name" value="Creatinase/aminopeptidase-like"/>
</dbReference>
<dbReference type="EMBL" id="DXGK01000130">
    <property type="protein sequence ID" value="HIW70915.1"/>
    <property type="molecule type" value="Genomic_DNA"/>
</dbReference>
<proteinExistence type="predicted"/>
<name>A0A9D1QRL7_9LACO</name>
<dbReference type="Pfam" id="PF00557">
    <property type="entry name" value="Peptidase_M24"/>
    <property type="match status" value="1"/>
</dbReference>